<protein>
    <submittedName>
        <fullName evidence="2">Uncharacterized protein</fullName>
    </submittedName>
</protein>
<evidence type="ECO:0000313" key="3">
    <source>
        <dbReference type="Proteomes" id="UP000297299"/>
    </source>
</evidence>
<comment type="caution">
    <text evidence="2">The sequence shown here is derived from an EMBL/GenBank/DDBJ whole genome shotgun (WGS) entry which is preliminary data.</text>
</comment>
<dbReference type="Proteomes" id="UP000297299">
    <property type="component" value="Unassembled WGS sequence"/>
</dbReference>
<gene>
    <name evidence="2" type="ORF">BOTCAL_0370g00060</name>
</gene>
<reference evidence="2 3" key="1">
    <citation type="submission" date="2017-11" db="EMBL/GenBank/DDBJ databases">
        <title>Comparative genomics of Botrytis spp.</title>
        <authorList>
            <person name="Valero-Jimenez C.A."/>
            <person name="Tapia P."/>
            <person name="Veloso J."/>
            <person name="Silva-Moreno E."/>
            <person name="Staats M."/>
            <person name="Valdes J.H."/>
            <person name="Van Kan J.A.L."/>
        </authorList>
    </citation>
    <scope>NUCLEOTIDE SEQUENCE [LARGE SCALE GENOMIC DNA]</scope>
    <source>
        <strain evidence="2 3">MUCL2830</strain>
    </source>
</reference>
<proteinExistence type="predicted"/>
<name>A0A4Y8CUI3_9HELO</name>
<feature type="region of interest" description="Disordered" evidence="1">
    <location>
        <begin position="47"/>
        <end position="70"/>
    </location>
</feature>
<keyword evidence="3" id="KW-1185">Reference proteome</keyword>
<sequence length="168" mass="18216">MLVNSQALLVQFGIVATLETDFLDCMIATSNLSTHLFGEIENQGSVTGNDDLDEIKNQDQQDSEDSSSLQLTPTSTAEFVIELDYQSMRRISAKTEVDHSAAPGEGADANHEVETASHAAAHVDSLDPMNSPCVSTFFLLLCSSPYSYSLGFSFLKIAGFLCLITLQR</sequence>
<dbReference type="AlphaFoldDB" id="A0A4Y8CUI3"/>
<organism evidence="2 3">
    <name type="scientific">Botryotinia calthae</name>
    <dbReference type="NCBI Taxonomy" id="38488"/>
    <lineage>
        <taxon>Eukaryota</taxon>
        <taxon>Fungi</taxon>
        <taxon>Dikarya</taxon>
        <taxon>Ascomycota</taxon>
        <taxon>Pezizomycotina</taxon>
        <taxon>Leotiomycetes</taxon>
        <taxon>Helotiales</taxon>
        <taxon>Sclerotiniaceae</taxon>
        <taxon>Botryotinia</taxon>
    </lineage>
</organism>
<evidence type="ECO:0000313" key="2">
    <source>
        <dbReference type="EMBL" id="TEY43470.1"/>
    </source>
</evidence>
<accession>A0A4Y8CUI3</accession>
<dbReference type="OrthoDB" id="3548762at2759"/>
<evidence type="ECO:0000256" key="1">
    <source>
        <dbReference type="SAM" id="MobiDB-lite"/>
    </source>
</evidence>
<dbReference type="EMBL" id="PHWZ01000369">
    <property type="protein sequence ID" value="TEY43470.1"/>
    <property type="molecule type" value="Genomic_DNA"/>
</dbReference>